<evidence type="ECO:0000313" key="4">
    <source>
        <dbReference type="Proteomes" id="UP000297280"/>
    </source>
</evidence>
<keyword evidence="4" id="KW-1185">Reference proteome</keyword>
<dbReference type="EMBL" id="PQXO01000336">
    <property type="protein sequence ID" value="TGO86077.1"/>
    <property type="molecule type" value="Genomic_DNA"/>
</dbReference>
<comment type="caution">
    <text evidence="3">The sequence shown here is derived from an EMBL/GenBank/DDBJ whole genome shotgun (WGS) entry which is preliminary data.</text>
</comment>
<feature type="region of interest" description="Disordered" evidence="2">
    <location>
        <begin position="165"/>
        <end position="214"/>
    </location>
</feature>
<proteinExistence type="predicted"/>
<keyword evidence="1" id="KW-0175">Coiled coil</keyword>
<dbReference type="AlphaFoldDB" id="A0A4Z1KJ44"/>
<feature type="coiled-coil region" evidence="1">
    <location>
        <begin position="35"/>
        <end position="76"/>
    </location>
</feature>
<feature type="compositionally biased region" description="Basic and acidic residues" evidence="2">
    <location>
        <begin position="173"/>
        <end position="188"/>
    </location>
</feature>
<gene>
    <name evidence="3" type="ORF">BPOR_0337g00020</name>
</gene>
<dbReference type="Proteomes" id="UP000297280">
    <property type="component" value="Unassembled WGS sequence"/>
</dbReference>
<protein>
    <submittedName>
        <fullName evidence="3">Uncharacterized protein</fullName>
    </submittedName>
</protein>
<evidence type="ECO:0000256" key="2">
    <source>
        <dbReference type="SAM" id="MobiDB-lite"/>
    </source>
</evidence>
<evidence type="ECO:0000313" key="3">
    <source>
        <dbReference type="EMBL" id="TGO86077.1"/>
    </source>
</evidence>
<evidence type="ECO:0000256" key="1">
    <source>
        <dbReference type="SAM" id="Coils"/>
    </source>
</evidence>
<feature type="region of interest" description="Disordered" evidence="2">
    <location>
        <begin position="1"/>
        <end position="29"/>
    </location>
</feature>
<reference evidence="3 4" key="1">
    <citation type="submission" date="2017-12" db="EMBL/GenBank/DDBJ databases">
        <title>Comparative genomics of Botrytis spp.</title>
        <authorList>
            <person name="Valero-Jimenez C.A."/>
            <person name="Tapia P."/>
            <person name="Veloso J."/>
            <person name="Silva-Moreno E."/>
            <person name="Staats M."/>
            <person name="Valdes J.H."/>
            <person name="Van Kan J.A.L."/>
        </authorList>
    </citation>
    <scope>NUCLEOTIDE SEQUENCE [LARGE SCALE GENOMIC DNA]</scope>
    <source>
        <strain evidence="3 4">MUCL3349</strain>
    </source>
</reference>
<organism evidence="3 4">
    <name type="scientific">Botrytis porri</name>
    <dbReference type="NCBI Taxonomy" id="87229"/>
    <lineage>
        <taxon>Eukaryota</taxon>
        <taxon>Fungi</taxon>
        <taxon>Dikarya</taxon>
        <taxon>Ascomycota</taxon>
        <taxon>Pezizomycotina</taxon>
        <taxon>Leotiomycetes</taxon>
        <taxon>Helotiales</taxon>
        <taxon>Sclerotiniaceae</taxon>
        <taxon>Botrytis</taxon>
    </lineage>
</organism>
<sequence>MDENNQNPYYPITDRQRYPALSPENGDVHARPNQNVDLQFQHQQLQMQHEELQTQYNQLQMQHNDLQTKHNGLQSNYNRLKFHVRRDPLAFQRVIHAWKQDHDSSLVEHDDEYEAPVANAAPVADRRYITRSIQKTEPVVKGERKTEPVVKKEYQVASIIKEEPKAAPFVKQEPVEDEHFRPTPDREYAPSSAGSSDEDMEDRDYEPTPAPVAPATFARLVTRPATIAPPVPRPVAPPIPRPVTRLVARSVARPLARPATAAPPATVAPHELRFIMKKDRESNMSIYHRKEFAYCEIAMTEEEYCHVKRQTYVAPQTLSTPDNNGKTEGRWRLRITWVERDRLNAWRVRHGRKPHEICEGTKYAAARDFWRFNPPLAVEPRRTVEWNMGRGDLPAI</sequence>
<name>A0A4Z1KJ44_9HELO</name>
<accession>A0A4Z1KJ44</accession>